<dbReference type="EMBL" id="CP073720">
    <property type="protein sequence ID" value="UWP81308.1"/>
    <property type="molecule type" value="Genomic_DNA"/>
</dbReference>
<accession>A0ABY5VU43</accession>
<keyword evidence="1 6" id="KW-0328">Glycosyltransferase</keyword>
<evidence type="ECO:0000256" key="3">
    <source>
        <dbReference type="SAM" id="MobiDB-lite"/>
    </source>
</evidence>
<feature type="domain" description="Glycosyltransferase subfamily 4-like N-terminal" evidence="5">
    <location>
        <begin position="21"/>
        <end position="200"/>
    </location>
</feature>
<feature type="compositionally biased region" description="Acidic residues" evidence="3">
    <location>
        <begin position="405"/>
        <end position="422"/>
    </location>
</feature>
<keyword evidence="7" id="KW-1185">Reference proteome</keyword>
<evidence type="ECO:0000259" key="4">
    <source>
        <dbReference type="Pfam" id="PF00534"/>
    </source>
</evidence>
<proteinExistence type="predicted"/>
<reference evidence="6" key="2">
    <citation type="submission" date="2022-09" db="EMBL/GenBank/DDBJ databases">
        <title>Biosynthetic gene clusters of Dactylosporangioum fulvum.</title>
        <authorList>
            <person name="Caradec T."/>
        </authorList>
    </citation>
    <scope>NUCLEOTIDE SEQUENCE</scope>
    <source>
        <strain evidence="6">NRRL B-16292</strain>
    </source>
</reference>
<dbReference type="GO" id="GO:0016757">
    <property type="term" value="F:glycosyltransferase activity"/>
    <property type="evidence" value="ECO:0007669"/>
    <property type="project" value="UniProtKB-KW"/>
</dbReference>
<dbReference type="PANTHER" id="PTHR12526:SF635">
    <property type="entry name" value="GLYCOSYL TRANSFERASE GROUP 1"/>
    <property type="match status" value="1"/>
</dbReference>
<name>A0ABY5VU43_9ACTN</name>
<keyword evidence="2 6" id="KW-0808">Transferase</keyword>
<organism evidence="6 7">
    <name type="scientific">Dactylosporangium fulvum</name>
    <dbReference type="NCBI Taxonomy" id="53359"/>
    <lineage>
        <taxon>Bacteria</taxon>
        <taxon>Bacillati</taxon>
        <taxon>Actinomycetota</taxon>
        <taxon>Actinomycetes</taxon>
        <taxon>Micromonosporales</taxon>
        <taxon>Micromonosporaceae</taxon>
        <taxon>Dactylosporangium</taxon>
    </lineage>
</organism>
<feature type="region of interest" description="Disordered" evidence="3">
    <location>
        <begin position="400"/>
        <end position="422"/>
    </location>
</feature>
<evidence type="ECO:0000313" key="7">
    <source>
        <dbReference type="Proteomes" id="UP001059617"/>
    </source>
</evidence>
<evidence type="ECO:0000256" key="1">
    <source>
        <dbReference type="ARBA" id="ARBA00022676"/>
    </source>
</evidence>
<dbReference type="Pfam" id="PF13439">
    <property type="entry name" value="Glyco_transf_4"/>
    <property type="match status" value="1"/>
</dbReference>
<dbReference type="InterPro" id="IPR001296">
    <property type="entry name" value="Glyco_trans_1"/>
</dbReference>
<evidence type="ECO:0000313" key="6">
    <source>
        <dbReference type="EMBL" id="UWP81308.1"/>
    </source>
</evidence>
<dbReference type="PANTHER" id="PTHR12526">
    <property type="entry name" value="GLYCOSYLTRANSFERASE"/>
    <property type="match status" value="1"/>
</dbReference>
<dbReference type="Gene3D" id="3.40.50.2000">
    <property type="entry name" value="Glycogen Phosphorylase B"/>
    <property type="match status" value="2"/>
</dbReference>
<dbReference type="RefSeq" id="WP_259859072.1">
    <property type="nucleotide sequence ID" value="NZ_BAAAST010000002.1"/>
</dbReference>
<dbReference type="SUPFAM" id="SSF53756">
    <property type="entry name" value="UDP-Glycosyltransferase/glycogen phosphorylase"/>
    <property type="match status" value="1"/>
</dbReference>
<evidence type="ECO:0000259" key="5">
    <source>
        <dbReference type="Pfam" id="PF13439"/>
    </source>
</evidence>
<dbReference type="EC" id="2.4.-.-" evidence="6"/>
<gene>
    <name evidence="6" type="ORF">Dfulv_40325</name>
</gene>
<dbReference type="Proteomes" id="UP001059617">
    <property type="component" value="Chromosome"/>
</dbReference>
<protein>
    <submittedName>
        <fullName evidence="6">Glycosyltransferase</fullName>
        <ecNumber evidence="6">2.4.-.-</ecNumber>
    </submittedName>
</protein>
<feature type="domain" description="Glycosyl transferase family 1" evidence="4">
    <location>
        <begin position="216"/>
        <end position="372"/>
    </location>
</feature>
<dbReference type="Pfam" id="PF00534">
    <property type="entry name" value="Glycos_transf_1"/>
    <property type="match status" value="1"/>
</dbReference>
<reference evidence="6" key="1">
    <citation type="submission" date="2021-04" db="EMBL/GenBank/DDBJ databases">
        <authorList>
            <person name="Hartkoorn R.C."/>
            <person name="Beaudoing E."/>
            <person name="Hot D."/>
        </authorList>
    </citation>
    <scope>NUCLEOTIDE SEQUENCE</scope>
    <source>
        <strain evidence="6">NRRL B-16292</strain>
    </source>
</reference>
<dbReference type="InterPro" id="IPR028098">
    <property type="entry name" value="Glyco_trans_4-like_N"/>
</dbReference>
<sequence length="422" mass="44934">MKVALISAQASPLALGGPGTGGQHTHVAALAEALGRLGHEVRVYTRRDRPDVDNVVPYAEGVTVEQVSAGPAEPMPVDDLLPLMGDFGRALAARWGDNGHGETPDVVHAHFWLSGLAALTATAGHRLPVIETYHGLGAVKRRHLKDRDTSPEPRVGLERTLGTLVDRVVAQCEDEVTELGRMGIRRADTVIIPSGVDGERFTPAGQAADRPGPGLRRILSVGPLVERKGFADLVEALRRVPGAELVIVGGPDPARLDRDPEARRLMELADRCGVGDRVRLIGAVPLDELPGWYRSADVLGCAPWYEPFGLTPLEAMSCGVPVVAYEVGGIAESVIDNVTGVLVPPRDTYALAGALRGLLGDEVRRMSYASAAIDRVRSRYTWERAAVDLLRVYTAVTGGGAQSDDTGEDAEEDDEALTEVSG</sequence>
<evidence type="ECO:0000256" key="2">
    <source>
        <dbReference type="ARBA" id="ARBA00022679"/>
    </source>
</evidence>